<evidence type="ECO:0000256" key="1">
    <source>
        <dbReference type="SAM" id="Phobius"/>
    </source>
</evidence>
<dbReference type="Proteomes" id="UP000295334">
    <property type="component" value="Unassembled WGS sequence"/>
</dbReference>
<feature type="transmembrane region" description="Helical" evidence="1">
    <location>
        <begin position="339"/>
        <end position="356"/>
    </location>
</feature>
<evidence type="ECO:0008006" key="4">
    <source>
        <dbReference type="Google" id="ProtNLM"/>
    </source>
</evidence>
<proteinExistence type="predicted"/>
<feature type="transmembrane region" description="Helical" evidence="1">
    <location>
        <begin position="161"/>
        <end position="178"/>
    </location>
</feature>
<keyword evidence="3" id="KW-1185">Reference proteome</keyword>
<feature type="transmembrane region" description="Helical" evidence="1">
    <location>
        <begin position="365"/>
        <end position="382"/>
    </location>
</feature>
<gene>
    <name evidence="2" type="ORF">EPD60_01620</name>
</gene>
<feature type="transmembrane region" description="Helical" evidence="1">
    <location>
        <begin position="44"/>
        <end position="65"/>
    </location>
</feature>
<evidence type="ECO:0000313" key="3">
    <source>
        <dbReference type="Proteomes" id="UP000295334"/>
    </source>
</evidence>
<keyword evidence="1" id="KW-0472">Membrane</keyword>
<dbReference type="AlphaFoldDB" id="A0A4R1BNL4"/>
<evidence type="ECO:0000313" key="2">
    <source>
        <dbReference type="EMBL" id="TCJ19139.1"/>
    </source>
</evidence>
<comment type="caution">
    <text evidence="2">The sequence shown here is derived from an EMBL/GenBank/DDBJ whole genome shotgun (WGS) entry which is preliminary data.</text>
</comment>
<reference evidence="2 3" key="1">
    <citation type="submission" date="2019-03" db="EMBL/GenBank/DDBJ databases">
        <authorList>
            <person name="Kim M.K.M."/>
        </authorList>
    </citation>
    <scope>NUCLEOTIDE SEQUENCE [LARGE SCALE GENOMIC DNA]</scope>
    <source>
        <strain evidence="2 3">17J68-12</strain>
    </source>
</reference>
<feature type="transmembrane region" description="Helical" evidence="1">
    <location>
        <begin position="271"/>
        <end position="291"/>
    </location>
</feature>
<feature type="transmembrane region" description="Helical" evidence="1">
    <location>
        <begin position="185"/>
        <end position="204"/>
    </location>
</feature>
<name>A0A4R1BNL4_9BACT</name>
<protein>
    <recommendedName>
        <fullName evidence="4">Glycosyltransferase RgtA/B/C/D-like domain-containing protein</fullName>
    </recommendedName>
</protein>
<accession>A0A4R1BNL4</accession>
<dbReference type="RefSeq" id="WP_131446170.1">
    <property type="nucleotide sequence ID" value="NZ_SJZI01000002.1"/>
</dbReference>
<feature type="transmembrane region" description="Helical" evidence="1">
    <location>
        <begin position="236"/>
        <end position="264"/>
    </location>
</feature>
<organism evidence="2 3">
    <name type="scientific">Flaviaesturariibacter flavus</name>
    <dbReference type="NCBI Taxonomy" id="2502780"/>
    <lineage>
        <taxon>Bacteria</taxon>
        <taxon>Pseudomonadati</taxon>
        <taxon>Bacteroidota</taxon>
        <taxon>Chitinophagia</taxon>
        <taxon>Chitinophagales</taxon>
        <taxon>Chitinophagaceae</taxon>
        <taxon>Flaviaestuariibacter</taxon>
    </lineage>
</organism>
<sequence length="429" mass="48571">MNPMSLSTQLRPRPAQLILLLAVLQAYCATFLLQREGFHRINSLLFFGAGIAITFLILKVPGIAYSPKPVLNRGRGLRFLGLALLLPVSVFVARKIMAGTPVSIEHADMLPIIQVQGNRFLDGNFTQIYDPIPEFWGGIQPIYLPAFWIPHVYATVLGFDIRWITFTGIWACVALCLWPGHARRIVTSVVLVFGLLMVLNWLHFEKTNNVIRLTEEGVVYFYYTLLAVAIMRGNPYFIGFCAALCFLSRYSAIGWFPFAIIYLLLQKKYDFLWRFCAAGAITAFFLLYPVGFKPLLVHLNLPDQYVSHAQNVWKQNPEYFQGLGMSKFFGAGGVSLNHALLKWGTFLVPLGFLFYVRRRRISHNMALLAGLQLSITFFYNFIDVPYLYLFYTPVFVSLAIGAWLHGYGTDRLAAEALPESAESPKSLHL</sequence>
<dbReference type="OrthoDB" id="870852at2"/>
<keyword evidence="1" id="KW-1133">Transmembrane helix</keyword>
<feature type="transmembrane region" description="Helical" evidence="1">
    <location>
        <begin position="77"/>
        <end position="97"/>
    </location>
</feature>
<feature type="transmembrane region" description="Helical" evidence="1">
    <location>
        <begin position="388"/>
        <end position="407"/>
    </location>
</feature>
<keyword evidence="1" id="KW-0812">Transmembrane</keyword>
<dbReference type="EMBL" id="SJZI01000002">
    <property type="protein sequence ID" value="TCJ19139.1"/>
    <property type="molecule type" value="Genomic_DNA"/>
</dbReference>